<reference evidence="7" key="1">
    <citation type="submission" date="2022-07" db="EMBL/GenBank/DDBJ databases">
        <authorList>
            <person name="Otstavnykh N."/>
            <person name="Isaeva M."/>
            <person name="Bystritskaya E."/>
        </authorList>
    </citation>
    <scope>NUCLEOTIDE SEQUENCE</scope>
    <source>
        <strain evidence="7">KCTC 52189</strain>
    </source>
</reference>
<gene>
    <name evidence="7" type="ORF">NO357_15515</name>
</gene>
<dbReference type="SUPFAM" id="SSF54373">
    <property type="entry name" value="FAD-linked reductases, C-terminal domain"/>
    <property type="match status" value="1"/>
</dbReference>
<evidence type="ECO:0000256" key="5">
    <source>
        <dbReference type="ARBA" id="ARBA00023033"/>
    </source>
</evidence>
<dbReference type="InterPro" id="IPR036188">
    <property type="entry name" value="FAD/NAD-bd_sf"/>
</dbReference>
<dbReference type="Pfam" id="PF01494">
    <property type="entry name" value="FAD_binding_3"/>
    <property type="match status" value="1"/>
</dbReference>
<evidence type="ECO:0000256" key="2">
    <source>
        <dbReference type="ARBA" id="ARBA00022630"/>
    </source>
</evidence>
<keyword evidence="5 7" id="KW-0503">Monooxygenase</keyword>
<evidence type="ECO:0000256" key="3">
    <source>
        <dbReference type="ARBA" id="ARBA00022827"/>
    </source>
</evidence>
<keyword evidence="2" id="KW-0285">Flavoprotein</keyword>
<dbReference type="AlphaFoldDB" id="A0AAE4B4Q7"/>
<comment type="cofactor">
    <cofactor evidence="1">
        <name>FAD</name>
        <dbReference type="ChEBI" id="CHEBI:57692"/>
    </cofactor>
</comment>
<dbReference type="GO" id="GO:0004497">
    <property type="term" value="F:monooxygenase activity"/>
    <property type="evidence" value="ECO:0007669"/>
    <property type="project" value="UniProtKB-KW"/>
</dbReference>
<dbReference type="GO" id="GO:0071949">
    <property type="term" value="F:FAD binding"/>
    <property type="evidence" value="ECO:0007669"/>
    <property type="project" value="InterPro"/>
</dbReference>
<dbReference type="InterPro" id="IPR050493">
    <property type="entry name" value="FAD-dep_Monooxygenase_BioMet"/>
</dbReference>
<dbReference type="RefSeq" id="WP_306736603.1">
    <property type="nucleotide sequence ID" value="NZ_JANHAX010000005.1"/>
</dbReference>
<dbReference type="Proteomes" id="UP001226762">
    <property type="component" value="Unassembled WGS sequence"/>
</dbReference>
<dbReference type="Gene3D" id="3.50.50.60">
    <property type="entry name" value="FAD/NAD(P)-binding domain"/>
    <property type="match status" value="1"/>
</dbReference>
<dbReference type="PRINTS" id="PR00420">
    <property type="entry name" value="RNGMNOXGNASE"/>
</dbReference>
<evidence type="ECO:0000313" key="8">
    <source>
        <dbReference type="Proteomes" id="UP001226762"/>
    </source>
</evidence>
<keyword evidence="4" id="KW-0560">Oxidoreductase</keyword>
<evidence type="ECO:0000256" key="1">
    <source>
        <dbReference type="ARBA" id="ARBA00001974"/>
    </source>
</evidence>
<dbReference type="EMBL" id="JANHAX010000005">
    <property type="protein sequence ID" value="MDQ2091308.1"/>
    <property type="molecule type" value="Genomic_DNA"/>
</dbReference>
<sequence length="393" mass="43321">MGMLTGLRATVIGAGIGGLCAARALALRGAHVTVLEQAPEITEVGAGLQLSPNAVAVLRGLGLDDRLEGAGAVQAREVRLVDYRGRDVVRLDLGLLKDERYYFMHRADLIWVLEEGAREAGVEVELGARVDRIEDDSGDGPVVWLEDGGERRADLIVGADGLHSMVRPVLNGPETPFFTGQVAWRAVIPNTMGRGPQAMVHMGPGRHLVCYPVRGGELVNLVAVQERRGWTEEGWNRRDDPENLRRAFADFAPRVQEMLSRVEDVFLWGLFRHEVAPHWHGRAVAILGDAAHPTLPFMAQGAAMAMEDAWVLAASLSGAESIAVGLALYQERRIKRATRVVNTATDNAWKYHLKFPPLRLAAHSVMRLGAKMFPEKMLRQFDWLYTHDVTRGD</sequence>
<dbReference type="PANTHER" id="PTHR13789:SF318">
    <property type="entry name" value="GERANYLGERANYL DIPHOSPHATE REDUCTASE"/>
    <property type="match status" value="1"/>
</dbReference>
<organism evidence="7 8">
    <name type="scientific">Marimonas arenosa</name>
    <dbReference type="NCBI Taxonomy" id="1795305"/>
    <lineage>
        <taxon>Bacteria</taxon>
        <taxon>Pseudomonadati</taxon>
        <taxon>Pseudomonadota</taxon>
        <taxon>Alphaproteobacteria</taxon>
        <taxon>Rhodobacterales</taxon>
        <taxon>Paracoccaceae</taxon>
        <taxon>Marimonas</taxon>
    </lineage>
</organism>
<dbReference type="SUPFAM" id="SSF51905">
    <property type="entry name" value="FAD/NAD(P)-binding domain"/>
    <property type="match status" value="1"/>
</dbReference>
<evidence type="ECO:0000313" key="7">
    <source>
        <dbReference type="EMBL" id="MDQ2091308.1"/>
    </source>
</evidence>
<dbReference type="InterPro" id="IPR002938">
    <property type="entry name" value="FAD-bd"/>
</dbReference>
<evidence type="ECO:0000256" key="4">
    <source>
        <dbReference type="ARBA" id="ARBA00023002"/>
    </source>
</evidence>
<name>A0AAE4B4Q7_9RHOB</name>
<feature type="domain" description="FAD-binding" evidence="6">
    <location>
        <begin position="10"/>
        <end position="343"/>
    </location>
</feature>
<keyword evidence="8" id="KW-1185">Reference proteome</keyword>
<accession>A0AAE4B4Q7</accession>
<proteinExistence type="predicted"/>
<protein>
    <submittedName>
        <fullName evidence="7">FAD-dependent monooxygenase</fullName>
    </submittedName>
</protein>
<dbReference type="PANTHER" id="PTHR13789">
    <property type="entry name" value="MONOOXYGENASE"/>
    <property type="match status" value="1"/>
</dbReference>
<keyword evidence="3" id="KW-0274">FAD</keyword>
<evidence type="ECO:0000259" key="6">
    <source>
        <dbReference type="Pfam" id="PF01494"/>
    </source>
</evidence>
<reference evidence="7" key="2">
    <citation type="submission" date="2023-02" db="EMBL/GenBank/DDBJ databases">
        <title>'Rhodoalgimonas zhirmunskyi' gen. nov., isolated from a red alga.</title>
        <authorList>
            <person name="Nedashkovskaya O.I."/>
            <person name="Otstavnykh N.Y."/>
            <person name="Bystritskaya E.P."/>
            <person name="Balabanova L.A."/>
            <person name="Isaeva M.P."/>
        </authorList>
    </citation>
    <scope>NUCLEOTIDE SEQUENCE</scope>
    <source>
        <strain evidence="7">KCTC 52189</strain>
    </source>
</reference>
<comment type="caution">
    <text evidence="7">The sequence shown here is derived from an EMBL/GenBank/DDBJ whole genome shotgun (WGS) entry which is preliminary data.</text>
</comment>